<dbReference type="InterPro" id="IPR017853">
    <property type="entry name" value="GH"/>
</dbReference>
<evidence type="ECO:0000256" key="5">
    <source>
        <dbReference type="ARBA" id="ARBA00023295"/>
    </source>
</evidence>
<organism evidence="10 11">
    <name type="scientific">Lapidilactobacillus achengensis</name>
    <dbReference type="NCBI Taxonomy" id="2486000"/>
    <lineage>
        <taxon>Bacteria</taxon>
        <taxon>Bacillati</taxon>
        <taxon>Bacillota</taxon>
        <taxon>Bacilli</taxon>
        <taxon>Lactobacillales</taxon>
        <taxon>Lactobacillaceae</taxon>
        <taxon>Lapidilactobacillus</taxon>
    </lineage>
</organism>
<dbReference type="RefSeq" id="WP_125597431.1">
    <property type="nucleotide sequence ID" value="NZ_JBHSSM010000024.1"/>
</dbReference>
<evidence type="ECO:0000313" key="10">
    <source>
        <dbReference type="EMBL" id="MFC6316061.1"/>
    </source>
</evidence>
<comment type="caution">
    <text evidence="10">The sequence shown here is derived from an EMBL/GenBank/DDBJ whole genome shotgun (WGS) entry which is preliminary data.</text>
</comment>
<dbReference type="SUPFAM" id="SSF51445">
    <property type="entry name" value="(Trans)glycosidases"/>
    <property type="match status" value="1"/>
</dbReference>
<dbReference type="CDD" id="cd03143">
    <property type="entry name" value="A4_beta-galactosidase_middle_domain"/>
    <property type="match status" value="1"/>
</dbReference>
<dbReference type="PIRSF" id="PIRSF001084">
    <property type="entry name" value="B-galactosidase"/>
    <property type="match status" value="1"/>
</dbReference>
<evidence type="ECO:0000256" key="2">
    <source>
        <dbReference type="ARBA" id="ARBA00005940"/>
    </source>
</evidence>
<protein>
    <recommendedName>
        <fullName evidence="3 6">Beta-galactosidase</fullName>
        <shortName evidence="6">Beta-gal</shortName>
        <ecNumber evidence="3 6">3.2.1.23</ecNumber>
    </recommendedName>
</protein>
<evidence type="ECO:0000256" key="4">
    <source>
        <dbReference type="ARBA" id="ARBA00022801"/>
    </source>
</evidence>
<dbReference type="Gene3D" id="3.40.50.880">
    <property type="match status" value="1"/>
</dbReference>
<dbReference type="Gene3D" id="3.20.20.80">
    <property type="entry name" value="Glycosidases"/>
    <property type="match status" value="1"/>
</dbReference>
<dbReference type="EC" id="3.2.1.23" evidence="3 6"/>
<dbReference type="InterPro" id="IPR029062">
    <property type="entry name" value="Class_I_gatase-like"/>
</dbReference>
<feature type="domain" description="Glycoside hydrolase family 42 N-terminal" evidence="7">
    <location>
        <begin position="6"/>
        <end position="378"/>
    </location>
</feature>
<comment type="similarity">
    <text evidence="2 6">Belongs to the glycosyl hydrolase 42 family.</text>
</comment>
<dbReference type="Proteomes" id="UP001596310">
    <property type="component" value="Unassembled WGS sequence"/>
</dbReference>
<comment type="catalytic activity">
    <reaction evidence="1 6">
        <text>Hydrolysis of terminal non-reducing beta-D-galactose residues in beta-D-galactosides.</text>
        <dbReference type="EC" id="3.2.1.23"/>
    </reaction>
</comment>
<dbReference type="Gene3D" id="2.60.40.1180">
    <property type="entry name" value="Golgi alpha-mannosidase II"/>
    <property type="match status" value="1"/>
</dbReference>
<dbReference type="PANTHER" id="PTHR36447">
    <property type="entry name" value="BETA-GALACTOSIDASE GANA"/>
    <property type="match status" value="1"/>
</dbReference>
<evidence type="ECO:0000259" key="8">
    <source>
        <dbReference type="Pfam" id="PF08532"/>
    </source>
</evidence>
<dbReference type="GO" id="GO:0004565">
    <property type="term" value="F:beta-galactosidase activity"/>
    <property type="evidence" value="ECO:0007669"/>
    <property type="project" value="UniProtKB-EC"/>
</dbReference>
<dbReference type="InterPro" id="IPR013739">
    <property type="entry name" value="Beta_galactosidase_C"/>
</dbReference>
<dbReference type="Pfam" id="PF08532">
    <property type="entry name" value="Glyco_hydro_42M"/>
    <property type="match status" value="1"/>
</dbReference>
<dbReference type="Pfam" id="PF02449">
    <property type="entry name" value="Glyco_hydro_42"/>
    <property type="match status" value="1"/>
</dbReference>
<feature type="domain" description="Beta-galactosidase trimerisation" evidence="8">
    <location>
        <begin position="389"/>
        <end position="597"/>
    </location>
</feature>
<accession>A0ABW1UQT8</accession>
<sequence length="671" mass="76118">MIYGGDYNPEQWPENIWLEDMHILKDAHINSATINVFSWAILQPSENEYDFRMLDKIVSLLTQNNYRIVMGTSTAALPAWMSQRYPDVNRTDFYGLVHKFGHRHNFCPNSPSFRKYEIRLVKQLAERYGQLDSLVCWHISNEYSGECYCENCAKAFRVWLKDKYSTIEAVNQAWNTNLWSHKYYSFEEIIPPNFIGDGIPNEKASFPGLSLDYSRFNSDSILNTFKEEKKAIRLYDAKTPVTTNLMGAYKPLDYFKFAKEMDIISWDSYPTNDTPNSSASMMHDLMRGLKNGQPFMMMEQTPSQQNWQPFNALKLPGQMRNMSYNAIAHGADTVQFFQLRKSIGGAEKFHGAVIDHVGTEEPRVFKEVQQLGNELQKIGTTLLDGITPAKVALLFDWENYWALEYAIGPNLEIKYVDQIQRYYDELYTRNIPIDFVSKESALDSYSIVIAPCLYLLDDKLASKIEAFTESGGIFVTTTMSGLVDSNDNIHLGGYPGPLKKVTGVWVEEFDAMPFTRKIPLHFVANTNGKETGTLLCDIIHPKSADVVAEYGSGVFYEGLPAITRNHFGNGTSFYIGTVLNKQGMKTIFDEILNTAGIKSTYTPEAVSVTLRVNTNGTYIFIINHSNENKHFDLDISGNDILTMTTIQGQIDLAPFGVSIIKSDIAHPLLFS</sequence>
<dbReference type="InterPro" id="IPR013529">
    <property type="entry name" value="Glyco_hydro_42_N"/>
</dbReference>
<evidence type="ECO:0000313" key="11">
    <source>
        <dbReference type="Proteomes" id="UP001596310"/>
    </source>
</evidence>
<evidence type="ECO:0000256" key="3">
    <source>
        <dbReference type="ARBA" id="ARBA00012756"/>
    </source>
</evidence>
<evidence type="ECO:0000259" key="9">
    <source>
        <dbReference type="Pfam" id="PF08533"/>
    </source>
</evidence>
<keyword evidence="5 6" id="KW-0326">Glycosidase</keyword>
<reference evidence="11" key="1">
    <citation type="journal article" date="2019" name="Int. J. Syst. Evol. Microbiol.">
        <title>The Global Catalogue of Microorganisms (GCM) 10K type strain sequencing project: providing services to taxonomists for standard genome sequencing and annotation.</title>
        <authorList>
            <consortium name="The Broad Institute Genomics Platform"/>
            <consortium name="The Broad Institute Genome Sequencing Center for Infectious Disease"/>
            <person name="Wu L."/>
            <person name="Ma J."/>
        </authorList>
    </citation>
    <scope>NUCLEOTIDE SEQUENCE [LARGE SCALE GENOMIC DNA]</scope>
    <source>
        <strain evidence="11">CCM 8897</strain>
    </source>
</reference>
<dbReference type="EMBL" id="JBHSSM010000024">
    <property type="protein sequence ID" value="MFC6316061.1"/>
    <property type="molecule type" value="Genomic_DNA"/>
</dbReference>
<dbReference type="InterPro" id="IPR013780">
    <property type="entry name" value="Glyco_hydro_b"/>
</dbReference>
<feature type="domain" description="Beta-galactosidase C-terminal" evidence="9">
    <location>
        <begin position="606"/>
        <end position="661"/>
    </location>
</feature>
<evidence type="ECO:0000256" key="1">
    <source>
        <dbReference type="ARBA" id="ARBA00001412"/>
    </source>
</evidence>
<dbReference type="InterPro" id="IPR003476">
    <property type="entry name" value="Glyco_hydro_42"/>
</dbReference>
<proteinExistence type="inferred from homology"/>
<dbReference type="Pfam" id="PF08533">
    <property type="entry name" value="Glyco_hydro_42C"/>
    <property type="match status" value="1"/>
</dbReference>
<evidence type="ECO:0000256" key="6">
    <source>
        <dbReference type="PIRNR" id="PIRNR001084"/>
    </source>
</evidence>
<dbReference type="InterPro" id="IPR013738">
    <property type="entry name" value="Beta_galactosidase_Trimer"/>
</dbReference>
<name>A0ABW1UQT8_9LACO</name>
<dbReference type="PANTHER" id="PTHR36447:SF1">
    <property type="entry name" value="BETA-GALACTOSIDASE GANA"/>
    <property type="match status" value="1"/>
</dbReference>
<gene>
    <name evidence="10" type="ORF">ACFQHW_10850</name>
</gene>
<dbReference type="SUPFAM" id="SSF52317">
    <property type="entry name" value="Class I glutamine amidotransferase-like"/>
    <property type="match status" value="1"/>
</dbReference>
<keyword evidence="4 6" id="KW-0378">Hydrolase</keyword>
<keyword evidence="11" id="KW-1185">Reference proteome</keyword>
<evidence type="ECO:0000259" key="7">
    <source>
        <dbReference type="Pfam" id="PF02449"/>
    </source>
</evidence>